<name>A0A7S9R7B4_9BACT</name>
<protein>
    <submittedName>
        <fullName evidence="1">Uncharacterized protein</fullName>
    </submittedName>
</protein>
<evidence type="ECO:0000313" key="1">
    <source>
        <dbReference type="EMBL" id="QPH85049.1"/>
    </source>
</evidence>
<accession>A0A7S9R7B4</accession>
<reference evidence="1 2" key="1">
    <citation type="journal article" date="2018" name="Emerg. Microbes Infect.">
        <title>Genomic analysis of oral Campylobacter concisus strains identified a potential bacterial molecular marker associated with active Crohn's disease.</title>
        <authorList>
            <person name="Liu F."/>
            <person name="Ma R."/>
            <person name="Tay C.Y.A."/>
            <person name="Octavia S."/>
            <person name="Lan R."/>
            <person name="Chung H.K.L."/>
            <person name="Riordan S.M."/>
            <person name="Grimm M.C."/>
            <person name="Leong R.W."/>
            <person name="Tanaka M.M."/>
            <person name="Connor S."/>
            <person name="Zhang L."/>
        </authorList>
    </citation>
    <scope>NUCLEOTIDE SEQUENCE [LARGE SCALE GENOMIC DNA]</scope>
    <source>
        <strain evidence="1 2">P10CDO-S2</strain>
    </source>
</reference>
<evidence type="ECO:0000313" key="2">
    <source>
        <dbReference type="Proteomes" id="UP000594630"/>
    </source>
</evidence>
<dbReference type="RefSeq" id="WP_107793340.1">
    <property type="nucleotide sequence ID" value="NZ_CP049274.1"/>
</dbReference>
<sequence length="88" mass="10103">MPFVKVVIYVSTNPLLRISKCDILCVLNADEEAARIAGIYKKNLSKYSSNTQKQIDKKELDLAGLEYKFKLEFKSPIKQNLTKTYSQK</sequence>
<proteinExistence type="predicted"/>
<dbReference type="Proteomes" id="UP000594630">
    <property type="component" value="Chromosome"/>
</dbReference>
<organism evidence="1 2">
    <name type="scientific">Campylobacter concisus</name>
    <dbReference type="NCBI Taxonomy" id="199"/>
    <lineage>
        <taxon>Bacteria</taxon>
        <taxon>Pseudomonadati</taxon>
        <taxon>Campylobacterota</taxon>
        <taxon>Epsilonproteobacteria</taxon>
        <taxon>Campylobacterales</taxon>
        <taxon>Campylobacteraceae</taxon>
        <taxon>Campylobacter</taxon>
    </lineage>
</organism>
<dbReference type="AlphaFoldDB" id="A0A7S9R7B4"/>
<gene>
    <name evidence="1" type="ORF">CVT06_08115</name>
</gene>
<dbReference type="EMBL" id="CP049274">
    <property type="protein sequence ID" value="QPH85049.1"/>
    <property type="molecule type" value="Genomic_DNA"/>
</dbReference>